<organism evidence="3 4">
    <name type="scientific">Oceanobacillus oncorhynchi</name>
    <dbReference type="NCBI Taxonomy" id="545501"/>
    <lineage>
        <taxon>Bacteria</taxon>
        <taxon>Bacillati</taxon>
        <taxon>Bacillota</taxon>
        <taxon>Bacilli</taxon>
        <taxon>Bacillales</taxon>
        <taxon>Bacillaceae</taxon>
        <taxon>Oceanobacillus</taxon>
    </lineage>
</organism>
<dbReference type="Pfam" id="PF00756">
    <property type="entry name" value="Esterase"/>
    <property type="match status" value="1"/>
</dbReference>
<evidence type="ECO:0000256" key="1">
    <source>
        <dbReference type="ARBA" id="ARBA00005622"/>
    </source>
</evidence>
<gene>
    <name evidence="3" type="primary">besA</name>
    <name evidence="3" type="ORF">BN997_02758</name>
</gene>
<dbReference type="STRING" id="545501.BN997_02758"/>
<sequence length="258" mass="29768">MYRNERFQFSGKHYPYIINVFIPEQPVPNNGFSVLYILDGNAYGTLFSEMIKLQSRRSEKTGIEPMLLVSIEYEGGEPFHSNRVYDFTPPAAELELPARPDGSSWPEHGGAEKFMDFLEAELIPFIDKKYKTNQQKQTIFGHSLGGLFVLYTLFQRSRLFSHYFACSPSIWWNKQAILPYETNINDKYVKGLFIAAEPVENKQMYANGLAMYENLSEYNKDLKTAFFAPEGENHMSIVPAAFSRGMRFLMDKIQKESL</sequence>
<dbReference type="AlphaFoldDB" id="A0A0A1MVL4"/>
<dbReference type="SUPFAM" id="SSF53474">
    <property type="entry name" value="alpha/beta-Hydrolases"/>
    <property type="match status" value="1"/>
</dbReference>
<name>A0A0A1MVL4_9BACI</name>
<evidence type="ECO:0000313" key="3">
    <source>
        <dbReference type="EMBL" id="CEI82871.1"/>
    </source>
</evidence>
<dbReference type="InterPro" id="IPR000801">
    <property type="entry name" value="Esterase-like"/>
</dbReference>
<keyword evidence="2" id="KW-0378">Hydrolase</keyword>
<keyword evidence="4" id="KW-1185">Reference proteome</keyword>
<dbReference type="GO" id="GO:0016788">
    <property type="term" value="F:hydrolase activity, acting on ester bonds"/>
    <property type="evidence" value="ECO:0007669"/>
    <property type="project" value="TreeGrafter"/>
</dbReference>
<reference evidence="3 4" key="1">
    <citation type="submission" date="2014-11" db="EMBL/GenBank/DDBJ databases">
        <authorList>
            <person name="Urmite Genomes Urmite Genomes"/>
        </authorList>
    </citation>
    <scope>NUCLEOTIDE SEQUENCE [LARGE SCALE GENOMIC DNA]</scope>
    <source>
        <strain evidence="3 4">Oc5</strain>
    </source>
</reference>
<dbReference type="Gene3D" id="3.40.50.1820">
    <property type="entry name" value="alpha/beta hydrolase"/>
    <property type="match status" value="1"/>
</dbReference>
<evidence type="ECO:0000313" key="4">
    <source>
        <dbReference type="Proteomes" id="UP000040453"/>
    </source>
</evidence>
<dbReference type="PANTHER" id="PTHR40841">
    <property type="entry name" value="SIDEROPHORE TRIACETYLFUSARININE C ESTERASE"/>
    <property type="match status" value="1"/>
</dbReference>
<protein>
    <submittedName>
        <fullName evidence="3">Ferri-bacillibactin esterase BesA</fullName>
    </submittedName>
</protein>
<dbReference type="RefSeq" id="WP_042532931.1">
    <property type="nucleotide sequence ID" value="NZ_CDGG01000001.1"/>
</dbReference>
<comment type="similarity">
    <text evidence="1">Belongs to the esterase D family.</text>
</comment>
<dbReference type="OrthoDB" id="9784036at2"/>
<dbReference type="InterPro" id="IPR029058">
    <property type="entry name" value="AB_hydrolase_fold"/>
</dbReference>
<dbReference type="PANTHER" id="PTHR40841:SF2">
    <property type="entry name" value="SIDEROPHORE-DEGRADING ESTERASE (EUROFUNG)"/>
    <property type="match status" value="1"/>
</dbReference>
<evidence type="ECO:0000256" key="2">
    <source>
        <dbReference type="ARBA" id="ARBA00022801"/>
    </source>
</evidence>
<proteinExistence type="inferred from homology"/>
<accession>A0A0A1MVL4</accession>
<dbReference type="InterPro" id="IPR052558">
    <property type="entry name" value="Siderophore_Hydrolase_D"/>
</dbReference>
<dbReference type="EMBL" id="CDGG01000001">
    <property type="protein sequence ID" value="CEI82871.1"/>
    <property type="molecule type" value="Genomic_DNA"/>
</dbReference>
<dbReference type="Proteomes" id="UP000040453">
    <property type="component" value="Unassembled WGS sequence"/>
</dbReference>